<proteinExistence type="predicted"/>
<gene>
    <name evidence="1" type="ORF">METZ01_LOCUS359087</name>
</gene>
<accession>A0A382S8K6</accession>
<evidence type="ECO:0000313" key="1">
    <source>
        <dbReference type="EMBL" id="SVD06233.1"/>
    </source>
</evidence>
<organism evidence="1">
    <name type="scientific">marine metagenome</name>
    <dbReference type="NCBI Taxonomy" id="408172"/>
    <lineage>
        <taxon>unclassified sequences</taxon>
        <taxon>metagenomes</taxon>
        <taxon>ecological metagenomes</taxon>
    </lineage>
</organism>
<name>A0A382S8K6_9ZZZZ</name>
<reference evidence="1" key="1">
    <citation type="submission" date="2018-05" db="EMBL/GenBank/DDBJ databases">
        <authorList>
            <person name="Lanie J.A."/>
            <person name="Ng W.-L."/>
            <person name="Kazmierczak K.M."/>
            <person name="Andrzejewski T.M."/>
            <person name="Davidsen T.M."/>
            <person name="Wayne K.J."/>
            <person name="Tettelin H."/>
            <person name="Glass J.I."/>
            <person name="Rusch D."/>
            <person name="Podicherti R."/>
            <person name="Tsui H.-C.T."/>
            <person name="Winkler M.E."/>
        </authorList>
    </citation>
    <scope>NUCLEOTIDE SEQUENCE</scope>
</reference>
<dbReference type="EMBL" id="UINC01127242">
    <property type="protein sequence ID" value="SVD06233.1"/>
    <property type="molecule type" value="Genomic_DNA"/>
</dbReference>
<dbReference type="AlphaFoldDB" id="A0A382S8K6"/>
<protein>
    <submittedName>
        <fullName evidence="1">Uncharacterized protein</fullName>
    </submittedName>
</protein>
<sequence length="32" mass="3494">MVLDFQPMPRQIHQQNIQVAAGPPCTESTAGK</sequence>